<organism evidence="1 2">
    <name type="scientific">Pleurodeles waltl</name>
    <name type="common">Iberian ribbed newt</name>
    <dbReference type="NCBI Taxonomy" id="8319"/>
    <lineage>
        <taxon>Eukaryota</taxon>
        <taxon>Metazoa</taxon>
        <taxon>Chordata</taxon>
        <taxon>Craniata</taxon>
        <taxon>Vertebrata</taxon>
        <taxon>Euteleostomi</taxon>
        <taxon>Amphibia</taxon>
        <taxon>Batrachia</taxon>
        <taxon>Caudata</taxon>
        <taxon>Salamandroidea</taxon>
        <taxon>Salamandridae</taxon>
        <taxon>Pleurodelinae</taxon>
        <taxon>Pleurodeles</taxon>
    </lineage>
</organism>
<comment type="caution">
    <text evidence="1">The sequence shown here is derived from an EMBL/GenBank/DDBJ whole genome shotgun (WGS) entry which is preliminary data.</text>
</comment>
<feature type="non-terminal residue" evidence="1">
    <location>
        <position position="1"/>
    </location>
</feature>
<protein>
    <submittedName>
        <fullName evidence="1">Uncharacterized protein</fullName>
    </submittedName>
</protein>
<evidence type="ECO:0000313" key="1">
    <source>
        <dbReference type="EMBL" id="KAJ1127353.1"/>
    </source>
</evidence>
<dbReference type="AlphaFoldDB" id="A0AAV7PLB9"/>
<accession>A0AAV7PLB9</accession>
<name>A0AAV7PLB9_PLEWA</name>
<evidence type="ECO:0000313" key="2">
    <source>
        <dbReference type="Proteomes" id="UP001066276"/>
    </source>
</evidence>
<keyword evidence="2" id="KW-1185">Reference proteome</keyword>
<gene>
    <name evidence="1" type="ORF">NDU88_005756</name>
</gene>
<dbReference type="Proteomes" id="UP001066276">
    <property type="component" value="Chromosome 7"/>
</dbReference>
<feature type="non-terminal residue" evidence="1">
    <location>
        <position position="56"/>
    </location>
</feature>
<dbReference type="EMBL" id="JANPWB010000011">
    <property type="protein sequence ID" value="KAJ1127353.1"/>
    <property type="molecule type" value="Genomic_DNA"/>
</dbReference>
<proteinExistence type="predicted"/>
<reference evidence="1" key="1">
    <citation type="journal article" date="2022" name="bioRxiv">
        <title>Sequencing and chromosome-scale assembly of the giantPleurodeles waltlgenome.</title>
        <authorList>
            <person name="Brown T."/>
            <person name="Elewa A."/>
            <person name="Iarovenko S."/>
            <person name="Subramanian E."/>
            <person name="Araus A.J."/>
            <person name="Petzold A."/>
            <person name="Susuki M."/>
            <person name="Suzuki K.-i.T."/>
            <person name="Hayashi T."/>
            <person name="Toyoda A."/>
            <person name="Oliveira C."/>
            <person name="Osipova E."/>
            <person name="Leigh N.D."/>
            <person name="Simon A."/>
            <person name="Yun M.H."/>
        </authorList>
    </citation>
    <scope>NUCLEOTIDE SEQUENCE</scope>
    <source>
        <strain evidence="1">20211129_DDA</strain>
        <tissue evidence="1">Liver</tissue>
    </source>
</reference>
<sequence>GDPFADGEPMQVSQVGGDVAVAGYVEDEAGGGVLNTLQTFLEFCGGPSIKGVAVVQ</sequence>